<evidence type="ECO:0000256" key="4">
    <source>
        <dbReference type="ARBA" id="ARBA00022884"/>
    </source>
</evidence>
<dbReference type="CDD" id="cd12278">
    <property type="entry name" value="RRM_eIF3B"/>
    <property type="match status" value="1"/>
</dbReference>
<dbReference type="PROSITE" id="PS50102">
    <property type="entry name" value="RRM"/>
    <property type="match status" value="1"/>
</dbReference>
<dbReference type="Pfam" id="PF08662">
    <property type="entry name" value="eIF2A"/>
    <property type="match status" value="1"/>
</dbReference>
<dbReference type="SUPFAM" id="SSF82171">
    <property type="entry name" value="DPP6 N-terminal domain-like"/>
    <property type="match status" value="1"/>
</dbReference>
<dbReference type="InterPro" id="IPR011400">
    <property type="entry name" value="EIF3B"/>
</dbReference>
<dbReference type="GO" id="GO:0005852">
    <property type="term" value="C:eukaryotic translation initiation factor 3 complex"/>
    <property type="evidence" value="ECO:0007669"/>
    <property type="project" value="UniProtKB-UniRule"/>
</dbReference>
<dbReference type="GO" id="GO:0003743">
    <property type="term" value="F:translation initiation factor activity"/>
    <property type="evidence" value="ECO:0007669"/>
    <property type="project" value="UniProtKB-UniRule"/>
</dbReference>
<protein>
    <recommendedName>
        <fullName evidence="6">Eukaryotic translation initiation factor 3 subunit B</fullName>
        <shortName evidence="6">eIF3b</shortName>
    </recommendedName>
    <alternativeName>
        <fullName evidence="6">Eukaryotic translation initiation factor 3 90 kDa subunit homolog</fullName>
        <shortName evidence="6">eIF3 p90</shortName>
    </alternativeName>
    <alternativeName>
        <fullName evidence="6">Translation initiation factor eIF3, p90 subunit homolog</fullName>
    </alternativeName>
</protein>
<dbReference type="GO" id="GO:0033290">
    <property type="term" value="C:eukaryotic 48S preinitiation complex"/>
    <property type="evidence" value="ECO:0007669"/>
    <property type="project" value="UniProtKB-UniRule"/>
</dbReference>
<keyword evidence="10" id="KW-1185">Reference proteome</keyword>
<dbReference type="GO" id="GO:0031369">
    <property type="term" value="F:translation initiation factor binding"/>
    <property type="evidence" value="ECO:0007669"/>
    <property type="project" value="InterPro"/>
</dbReference>
<evidence type="ECO:0000259" key="8">
    <source>
        <dbReference type="PROSITE" id="PS50102"/>
    </source>
</evidence>
<comment type="similarity">
    <text evidence="6 7">Belongs to the eIF-3 subunit B family.</text>
</comment>
<dbReference type="InterPro" id="IPR013979">
    <property type="entry name" value="TIF_beta_prop-like"/>
</dbReference>
<evidence type="ECO:0000256" key="1">
    <source>
        <dbReference type="ARBA" id="ARBA00004496"/>
    </source>
</evidence>
<evidence type="ECO:0000313" key="9">
    <source>
        <dbReference type="EMBL" id="KAI9635474.1"/>
    </source>
</evidence>
<dbReference type="GO" id="GO:0003723">
    <property type="term" value="F:RNA binding"/>
    <property type="evidence" value="ECO:0007669"/>
    <property type="project" value="UniProtKB-UniRule"/>
</dbReference>
<dbReference type="GO" id="GO:0016282">
    <property type="term" value="C:eukaryotic 43S preinitiation complex"/>
    <property type="evidence" value="ECO:0007669"/>
    <property type="project" value="UniProtKB-UniRule"/>
</dbReference>
<dbReference type="AlphaFoldDB" id="A0AA38LV92"/>
<dbReference type="HAMAP" id="MF_03001">
    <property type="entry name" value="eIF3b"/>
    <property type="match status" value="1"/>
</dbReference>
<evidence type="ECO:0000256" key="2">
    <source>
        <dbReference type="ARBA" id="ARBA00022490"/>
    </source>
</evidence>
<name>A0AA38LV92_9TREE</name>
<dbReference type="InterPro" id="IPR000504">
    <property type="entry name" value="RRM_dom"/>
</dbReference>
<dbReference type="PANTHER" id="PTHR14068">
    <property type="entry name" value="EUKARYOTIC TRANSLATION INITIATION FACTOR 3 EIF3 -RELATED"/>
    <property type="match status" value="1"/>
</dbReference>
<dbReference type="SUPFAM" id="SSF54928">
    <property type="entry name" value="RNA-binding domain, RBD"/>
    <property type="match status" value="1"/>
</dbReference>
<accession>A0AA38LV92</accession>
<gene>
    <name evidence="6" type="primary">PRT1</name>
    <name evidence="9" type="ORF">MKK02DRAFT_25875</name>
</gene>
<evidence type="ECO:0000256" key="3">
    <source>
        <dbReference type="ARBA" id="ARBA00022540"/>
    </source>
</evidence>
<dbReference type="Gene3D" id="2.130.10.10">
    <property type="entry name" value="YVTN repeat-like/Quinoprotein amine dehydrogenase"/>
    <property type="match status" value="2"/>
</dbReference>
<feature type="domain" description="RRM" evidence="8">
    <location>
        <begin position="43"/>
        <end position="131"/>
    </location>
</feature>
<organism evidence="9 10">
    <name type="scientific">Dioszegia hungarica</name>
    <dbReference type="NCBI Taxonomy" id="4972"/>
    <lineage>
        <taxon>Eukaryota</taxon>
        <taxon>Fungi</taxon>
        <taxon>Dikarya</taxon>
        <taxon>Basidiomycota</taxon>
        <taxon>Agaricomycotina</taxon>
        <taxon>Tremellomycetes</taxon>
        <taxon>Tremellales</taxon>
        <taxon>Bulleribasidiaceae</taxon>
        <taxon>Dioszegia</taxon>
    </lineage>
</organism>
<keyword evidence="5 6" id="KW-0648">Protein biosynthesis</keyword>
<sequence>MSLPNGNAAYDEEEELDLQAELDEGFEDIERKYAVDAQQGVENVVVVDNIPIIDEGKKQRLVDRLRALFDKAGAGVEEDRISMPWDDAAGTNKGFIFVTYPDAQQAENALRVLDNTPFGGKHTLYVNRFGDIERYATMPIGDAELPTGWKEKPYVEKDHLRSWLGDAQGRDQFLTFRDADVNIHWNGRNGNTEPVTIEGKPLKNSKWGELYLQWSPLGTYLASLHRVGVALWSGPKLDGPIGVNVLRFTHPGVRLVQFSPCENYLVTWSEDPLENYEGHPNPALRETFTADDEGNQIVVWDVKATRVLRTFPYERPSAEDGRAAGSFIPFKFSPDDLYIAKCNVGAGIAVYELPGMGLLDKKTIKIEGVQDFEWCPISDKDIEAKKQGKGKSSMLAYWQPEAVNQPARVNLMAVPSREILRSKNLFNVTDCKFYYQNQGDYLCVKVDRHARKAKTKKATSCNLEIYRLREANIPVEVIELKDFVPSFAWEPYGQRFAIVSTNDPNLGVQAPGVVVKYSLSFYARDPKKGDFACIRQFDGKIANMLTWSPKGRHIALACMGSATKYDVEFYDLDFTTDDNPNRKEAEPGANVTLLATEEHFGITNLAWDPSGRYVATSASAWQQSPEPGYSIWDFKGQQLVQQSQEKFKQFLWRPRPPALLPKETQKKVRKELKDYSRQFDEEDAAEENRGSAEKLAQRQREISEWNAWRARNVAKVEEERKVRGKEIKKKAAAEEKEEKVEEWVEELIDETEETIMG</sequence>
<reference evidence="9" key="1">
    <citation type="journal article" date="2022" name="G3 (Bethesda)">
        <title>High quality genome of the basidiomycete yeast Dioszegia hungarica PDD-24b-2 isolated from cloud water.</title>
        <authorList>
            <person name="Jarrige D."/>
            <person name="Haridas S."/>
            <person name="Bleykasten-Grosshans C."/>
            <person name="Joly M."/>
            <person name="Nadalig T."/>
            <person name="Sancelme M."/>
            <person name="Vuilleumier S."/>
            <person name="Grigoriev I.V."/>
            <person name="Amato P."/>
            <person name="Bringel F."/>
        </authorList>
    </citation>
    <scope>NUCLEOTIDE SEQUENCE</scope>
    <source>
        <strain evidence="9">PDD-24b-2</strain>
    </source>
</reference>
<evidence type="ECO:0000256" key="6">
    <source>
        <dbReference type="HAMAP-Rule" id="MF_03001"/>
    </source>
</evidence>
<keyword evidence="2 6" id="KW-0963">Cytoplasm</keyword>
<comment type="function">
    <text evidence="6">RNA-binding component of the eukaryotic translation initiation factor 3 (eIF-3) complex, which is involved in protein synthesis of a specialized repertoire of mRNAs and, together with other initiation factors, stimulates binding of mRNA and methionyl-tRNAi to the 40S ribosome. The eIF-3 complex specifically targets and initiates translation of a subset of mRNAs involved in cell proliferation.</text>
</comment>
<comment type="caution">
    <text evidence="9">The sequence shown here is derived from an EMBL/GenBank/DDBJ whole genome shotgun (WGS) entry which is preliminary data.</text>
</comment>
<dbReference type="Proteomes" id="UP001164286">
    <property type="component" value="Unassembled WGS sequence"/>
</dbReference>
<proteinExistence type="inferred from homology"/>
<comment type="subunit">
    <text evidence="6 7">Component of the eukaryotic translation initiation factor 3 (eIF-3) complex.</text>
</comment>
<dbReference type="InterPro" id="IPR035979">
    <property type="entry name" value="RBD_domain_sf"/>
</dbReference>
<dbReference type="InterPro" id="IPR012677">
    <property type="entry name" value="Nucleotide-bd_a/b_plait_sf"/>
</dbReference>
<keyword evidence="3 6" id="KW-0396">Initiation factor</keyword>
<dbReference type="GO" id="GO:0001732">
    <property type="term" value="P:formation of cytoplasmic translation initiation complex"/>
    <property type="evidence" value="ECO:0007669"/>
    <property type="project" value="UniProtKB-UniRule"/>
</dbReference>
<evidence type="ECO:0000256" key="5">
    <source>
        <dbReference type="ARBA" id="ARBA00022917"/>
    </source>
</evidence>
<dbReference type="Pfam" id="PF00076">
    <property type="entry name" value="RRM_1"/>
    <property type="match status" value="1"/>
</dbReference>
<dbReference type="InterPro" id="IPR034363">
    <property type="entry name" value="eIF3B_RRM"/>
</dbReference>
<dbReference type="Gene3D" id="3.30.70.330">
    <property type="match status" value="1"/>
</dbReference>
<comment type="subcellular location">
    <subcellularLocation>
        <location evidence="1 6 7">Cytoplasm</location>
    </subcellularLocation>
</comment>
<dbReference type="InterPro" id="IPR015943">
    <property type="entry name" value="WD40/YVTN_repeat-like_dom_sf"/>
</dbReference>
<dbReference type="PIRSF" id="PIRSF036424">
    <property type="entry name" value="eIF3b"/>
    <property type="match status" value="1"/>
</dbReference>
<dbReference type="EMBL" id="JAKWFO010000005">
    <property type="protein sequence ID" value="KAI9635474.1"/>
    <property type="molecule type" value="Genomic_DNA"/>
</dbReference>
<keyword evidence="4 6" id="KW-0694">RNA-binding</keyword>
<evidence type="ECO:0000313" key="10">
    <source>
        <dbReference type="Proteomes" id="UP001164286"/>
    </source>
</evidence>
<dbReference type="SMART" id="SM00360">
    <property type="entry name" value="RRM"/>
    <property type="match status" value="1"/>
</dbReference>
<comment type="function">
    <text evidence="7">Component of the eukaryotic translation initiation factor 3 (eIF-3) complex, which is involved in protein synthesis and, together with other initiation factors, stimulates binding of mRNA and methionyl-tRNAi to the 40S ribosome.</text>
</comment>
<evidence type="ECO:0000256" key="7">
    <source>
        <dbReference type="PIRNR" id="PIRNR036424"/>
    </source>
</evidence>
<dbReference type="PANTHER" id="PTHR14068:SF0">
    <property type="entry name" value="EUKARYOTIC TRANSLATION INITIATION FACTOR 3 SUBUNIT B"/>
    <property type="match status" value="1"/>
</dbReference>